<dbReference type="Proteomes" id="UP000230447">
    <property type="component" value="Unassembled WGS sequence"/>
</dbReference>
<dbReference type="InterPro" id="IPR001036">
    <property type="entry name" value="Acrflvin-R"/>
</dbReference>
<evidence type="ECO:0000256" key="1">
    <source>
        <dbReference type="ARBA" id="ARBA00004651"/>
    </source>
</evidence>
<evidence type="ECO:0000313" key="14">
    <source>
        <dbReference type="Proteomes" id="UP000230447"/>
    </source>
</evidence>
<dbReference type="InterPro" id="IPR055344">
    <property type="entry name" value="SecD_SecF_C_bact"/>
</dbReference>
<dbReference type="PANTHER" id="PTHR30081:SF1">
    <property type="entry name" value="PROTEIN TRANSLOCASE SUBUNIT SECD"/>
    <property type="match status" value="1"/>
</dbReference>
<dbReference type="NCBIfam" id="TIGR01129">
    <property type="entry name" value="secD"/>
    <property type="match status" value="1"/>
</dbReference>
<comment type="subcellular location">
    <subcellularLocation>
        <location evidence="1 9">Cell membrane</location>
        <topology evidence="1 9">Multi-pass membrane protein</topology>
    </subcellularLocation>
</comment>
<protein>
    <recommendedName>
        <fullName evidence="9">Protein translocase subunit SecD</fullName>
    </recommendedName>
</protein>
<comment type="function">
    <text evidence="9">Part of the Sec protein translocase complex. Interacts with the SecYEG preprotein conducting channel. SecDF uses the proton motive force (PMF) to complete protein translocation after the ATP-dependent function of SecA.</text>
</comment>
<keyword evidence="4 9" id="KW-0812">Transmembrane</keyword>
<keyword evidence="5 9" id="KW-0653">Protein transport</keyword>
<comment type="subunit">
    <text evidence="9">Forms a complex with SecF. Part of the essential Sec protein translocation apparatus which comprises SecA, SecYEG and auxiliary proteins SecDF. Other proteins may also be involved.</text>
</comment>
<dbReference type="Pfam" id="PF21760">
    <property type="entry name" value="SecD_1st"/>
    <property type="match status" value="1"/>
</dbReference>
<dbReference type="Pfam" id="PF02355">
    <property type="entry name" value="SecD_SecF_C"/>
    <property type="match status" value="1"/>
</dbReference>
<dbReference type="GO" id="GO:0006605">
    <property type="term" value="P:protein targeting"/>
    <property type="evidence" value="ECO:0007669"/>
    <property type="project" value="UniProtKB-UniRule"/>
</dbReference>
<dbReference type="AlphaFoldDB" id="A0A2G9ZG16"/>
<accession>A0A2G9ZG16</accession>
<keyword evidence="7 9" id="KW-0811">Translocation</keyword>
<keyword evidence="6 9" id="KW-1133">Transmembrane helix</keyword>
<proteinExistence type="inferred from homology"/>
<evidence type="ECO:0000256" key="7">
    <source>
        <dbReference type="ARBA" id="ARBA00023010"/>
    </source>
</evidence>
<dbReference type="Gene3D" id="3.30.1360.200">
    <property type="match status" value="1"/>
</dbReference>
<dbReference type="InterPro" id="IPR054384">
    <property type="entry name" value="SecDF_P1_head"/>
</dbReference>
<dbReference type="PRINTS" id="PR00702">
    <property type="entry name" value="ACRIFLAVINRP"/>
</dbReference>
<keyword evidence="3 9" id="KW-1003">Cell membrane</keyword>
<feature type="domain" description="Protein export membrane protein SecD/SecF C-terminal" evidence="10">
    <location>
        <begin position="281"/>
        <end position="458"/>
    </location>
</feature>
<dbReference type="PANTHER" id="PTHR30081">
    <property type="entry name" value="PROTEIN-EXPORT MEMBRANE PROTEIN SEC"/>
    <property type="match status" value="1"/>
</dbReference>
<reference evidence="13 14" key="1">
    <citation type="submission" date="2017-09" db="EMBL/GenBank/DDBJ databases">
        <title>Depth-based differentiation of microbial function through sediment-hosted aquifers and enrichment of novel symbionts in the deep terrestrial subsurface.</title>
        <authorList>
            <person name="Probst A.J."/>
            <person name="Ladd B."/>
            <person name="Jarett J.K."/>
            <person name="Geller-Mcgrath D.E."/>
            <person name="Sieber C.M."/>
            <person name="Emerson J.B."/>
            <person name="Anantharaman K."/>
            <person name="Thomas B.C."/>
            <person name="Malmstrom R."/>
            <person name="Stieglmeier M."/>
            <person name="Klingl A."/>
            <person name="Woyke T."/>
            <person name="Ryan C.M."/>
            <person name="Banfield J.F."/>
        </authorList>
    </citation>
    <scope>NUCLEOTIDE SEQUENCE [LARGE SCALE GENOMIC DNA]</scope>
    <source>
        <strain evidence="13">CG23_combo_of_CG06-09_8_20_14_all_37_87_8</strain>
    </source>
</reference>
<comment type="caution">
    <text evidence="13">The sequence shown here is derived from an EMBL/GenBank/DDBJ whole genome shotgun (WGS) entry which is preliminary data.</text>
</comment>
<evidence type="ECO:0000256" key="2">
    <source>
        <dbReference type="ARBA" id="ARBA00022448"/>
    </source>
</evidence>
<dbReference type="InterPro" id="IPR048634">
    <property type="entry name" value="SecD_SecF_C"/>
</dbReference>
<feature type="domain" description="SecDF P1 head subdomain" evidence="12">
    <location>
        <begin position="186"/>
        <end position="279"/>
    </location>
</feature>
<evidence type="ECO:0000259" key="11">
    <source>
        <dbReference type="Pfam" id="PF21760"/>
    </source>
</evidence>
<keyword evidence="8 9" id="KW-0472">Membrane</keyword>
<feature type="transmembrane region" description="Helical" evidence="9">
    <location>
        <begin position="302"/>
        <end position="320"/>
    </location>
</feature>
<evidence type="ECO:0000256" key="4">
    <source>
        <dbReference type="ARBA" id="ARBA00022692"/>
    </source>
</evidence>
<feature type="domain" description="Protein translocase subunit SecDF P1" evidence="11">
    <location>
        <begin position="95"/>
        <end position="153"/>
    </location>
</feature>
<dbReference type="GO" id="GO:0005886">
    <property type="term" value="C:plasma membrane"/>
    <property type="evidence" value="ECO:0007669"/>
    <property type="project" value="UniProtKB-SubCell"/>
</dbReference>
<evidence type="ECO:0000256" key="5">
    <source>
        <dbReference type="ARBA" id="ARBA00022927"/>
    </source>
</evidence>
<name>A0A2G9ZG16_9BACT</name>
<gene>
    <name evidence="9 13" type="primary">secD</name>
    <name evidence="13" type="ORF">COX24_00270</name>
</gene>
<dbReference type="GO" id="GO:0043952">
    <property type="term" value="P:protein transport by the Sec complex"/>
    <property type="evidence" value="ECO:0007669"/>
    <property type="project" value="UniProtKB-UniRule"/>
</dbReference>
<dbReference type="GO" id="GO:0065002">
    <property type="term" value="P:intracellular protein transmembrane transport"/>
    <property type="evidence" value="ECO:0007669"/>
    <property type="project" value="UniProtKB-UniRule"/>
</dbReference>
<dbReference type="Gene3D" id="3.30.70.3400">
    <property type="match status" value="1"/>
</dbReference>
<dbReference type="InterPro" id="IPR022813">
    <property type="entry name" value="SecD/SecF_arch_bac"/>
</dbReference>
<dbReference type="InterPro" id="IPR048631">
    <property type="entry name" value="SecD_1st"/>
</dbReference>
<evidence type="ECO:0000259" key="12">
    <source>
        <dbReference type="Pfam" id="PF22599"/>
    </source>
</evidence>
<evidence type="ECO:0000256" key="3">
    <source>
        <dbReference type="ARBA" id="ARBA00022475"/>
    </source>
</evidence>
<evidence type="ECO:0000313" key="13">
    <source>
        <dbReference type="EMBL" id="PIP32041.1"/>
    </source>
</evidence>
<dbReference type="EMBL" id="PCSB01000007">
    <property type="protein sequence ID" value="PIP32041.1"/>
    <property type="molecule type" value="Genomic_DNA"/>
</dbReference>
<evidence type="ECO:0000259" key="10">
    <source>
        <dbReference type="Pfam" id="PF02355"/>
    </source>
</evidence>
<dbReference type="Gene3D" id="1.20.1640.10">
    <property type="entry name" value="Multidrug efflux transporter AcrB transmembrane domain"/>
    <property type="match status" value="1"/>
</dbReference>
<comment type="similarity">
    <text evidence="9">Belongs to the SecD/SecF family. SecD subfamily.</text>
</comment>
<evidence type="ECO:0000256" key="8">
    <source>
        <dbReference type="ARBA" id="ARBA00023136"/>
    </source>
</evidence>
<dbReference type="HAMAP" id="MF_01463_B">
    <property type="entry name" value="SecD_B"/>
    <property type="match status" value="1"/>
</dbReference>
<feature type="transmembrane region" description="Helical" evidence="9">
    <location>
        <begin position="325"/>
        <end position="345"/>
    </location>
</feature>
<dbReference type="GO" id="GO:0015450">
    <property type="term" value="F:protein-transporting ATPase activity"/>
    <property type="evidence" value="ECO:0007669"/>
    <property type="project" value="InterPro"/>
</dbReference>
<feature type="transmembrane region" description="Helical" evidence="9">
    <location>
        <begin position="7"/>
        <end position="27"/>
    </location>
</feature>
<evidence type="ECO:0000256" key="9">
    <source>
        <dbReference type="HAMAP-Rule" id="MF_01463"/>
    </source>
</evidence>
<keyword evidence="2 9" id="KW-0813">Transport</keyword>
<sequence>MKAKNRYLLLAITLISLVCLIIDLPRFHLNVPFGEKFKINQDFGGYNLDFTLFGKRIFRNLSIRQGLDLKGGLQVIYEADVSSLKEEYRSQALESLRENINHRVDLYGVSEPSIQTSRSGNSYRLIVELPGVEDIDRALEMIGQTANLEFKRQSQELLDYQEKLSNQSETQEELLGFSGEYFVDSGLTGADLAKSVVSFDQQTGKPEVGFEMTPSGGQKLEALTKEIQGQPLAIFLDGQILSAPVVQAVIKDQGRITGNFSLQEAKDLVIQLNAGALPVPVTKISQQNIGATLGGDSVERSLAAGVIGLSLVAFFMFVYYGRLGFLADIGLLVYGLITLALYKLIPVTVTLAGMTGFILSIGMAVDSNILIFERIREELAKETPLNMALKLGFGRGWDDIKDANVCTLIACFVLFNPFDWSFLNTSGLVRGFALTLALGVLVSLFTGVVVTRTLVRVFYRK</sequence>
<dbReference type="Pfam" id="PF22599">
    <property type="entry name" value="SecDF_P1_head"/>
    <property type="match status" value="1"/>
</dbReference>
<organism evidence="13 14">
    <name type="scientific">bacterium (Candidatus Gribaldobacteria) CG23_combo_of_CG06-09_8_20_14_all_37_87_8</name>
    <dbReference type="NCBI Taxonomy" id="2014278"/>
    <lineage>
        <taxon>Bacteria</taxon>
        <taxon>Candidatus Gribaldobacteria</taxon>
    </lineage>
</organism>
<dbReference type="NCBIfam" id="TIGR00916">
    <property type="entry name" value="2A0604s01"/>
    <property type="match status" value="1"/>
</dbReference>
<dbReference type="SUPFAM" id="SSF82866">
    <property type="entry name" value="Multidrug efflux transporter AcrB transmembrane domain"/>
    <property type="match status" value="1"/>
</dbReference>
<evidence type="ECO:0000256" key="6">
    <source>
        <dbReference type="ARBA" id="ARBA00022989"/>
    </source>
</evidence>
<feature type="transmembrane region" description="Helical" evidence="9">
    <location>
        <begin position="432"/>
        <end position="455"/>
    </location>
</feature>
<comment type="caution">
    <text evidence="9">Lacks conserved residue(s) required for the propagation of feature annotation.</text>
</comment>
<dbReference type="InterPro" id="IPR005791">
    <property type="entry name" value="SecD"/>
</dbReference>